<keyword evidence="4" id="KW-1185">Reference proteome</keyword>
<organism evidence="3 5">
    <name type="scientific">Adineta ricciae</name>
    <name type="common">Rotifer</name>
    <dbReference type="NCBI Taxonomy" id="249248"/>
    <lineage>
        <taxon>Eukaryota</taxon>
        <taxon>Metazoa</taxon>
        <taxon>Spiralia</taxon>
        <taxon>Gnathifera</taxon>
        <taxon>Rotifera</taxon>
        <taxon>Eurotatoria</taxon>
        <taxon>Bdelloidea</taxon>
        <taxon>Adinetida</taxon>
        <taxon>Adinetidae</taxon>
        <taxon>Adineta</taxon>
    </lineage>
</organism>
<keyword evidence="1" id="KW-1133">Transmembrane helix</keyword>
<dbReference type="Proteomes" id="UP000663852">
    <property type="component" value="Unassembled WGS sequence"/>
</dbReference>
<sequence length="200" mass="21551">MIKPPESNLEQSKIVYRSQQNIKSNQRSQCSVSRLICIQLLILLALLVLAAITIPIVVLILDNRSSPCSSTYSDTFTNGVTPTAAQCANWQQFKTSLTCSSYSKMRFYGSKDLVGVTVSDPSAVIALVVALKYNTTVTALSNGVYWRVGICGSGFEISANGFCACAANYALRPCHSNSDWGGMGSPTCSSATQTLSLYFE</sequence>
<proteinExistence type="predicted"/>
<keyword evidence="1" id="KW-0812">Transmembrane</keyword>
<evidence type="ECO:0000313" key="4">
    <source>
        <dbReference type="Proteomes" id="UP000663828"/>
    </source>
</evidence>
<protein>
    <submittedName>
        <fullName evidence="3">Uncharacterized protein</fullName>
    </submittedName>
</protein>
<dbReference type="AlphaFoldDB" id="A0A815CQU3"/>
<keyword evidence="1" id="KW-0472">Membrane</keyword>
<evidence type="ECO:0000313" key="2">
    <source>
        <dbReference type="EMBL" id="CAF1056701.1"/>
    </source>
</evidence>
<feature type="transmembrane region" description="Helical" evidence="1">
    <location>
        <begin position="35"/>
        <end position="61"/>
    </location>
</feature>
<name>A0A815CQU3_ADIRI</name>
<evidence type="ECO:0000313" key="5">
    <source>
        <dbReference type="Proteomes" id="UP000663852"/>
    </source>
</evidence>
<evidence type="ECO:0000256" key="1">
    <source>
        <dbReference type="SAM" id="Phobius"/>
    </source>
</evidence>
<evidence type="ECO:0000313" key="3">
    <source>
        <dbReference type="EMBL" id="CAF1287104.1"/>
    </source>
</evidence>
<gene>
    <name evidence="3" type="ORF">EDS130_LOCUS29876</name>
    <name evidence="2" type="ORF">XAT740_LOCUS16061</name>
</gene>
<comment type="caution">
    <text evidence="3">The sequence shown here is derived from an EMBL/GenBank/DDBJ whole genome shotgun (WGS) entry which is preliminary data.</text>
</comment>
<accession>A0A815CQU3</accession>
<dbReference type="EMBL" id="CAJNOJ010000205">
    <property type="protein sequence ID" value="CAF1287104.1"/>
    <property type="molecule type" value="Genomic_DNA"/>
</dbReference>
<reference evidence="3" key="1">
    <citation type="submission" date="2021-02" db="EMBL/GenBank/DDBJ databases">
        <authorList>
            <person name="Nowell W R."/>
        </authorList>
    </citation>
    <scope>NUCLEOTIDE SEQUENCE</scope>
</reference>
<dbReference type="EMBL" id="CAJNOR010001013">
    <property type="protein sequence ID" value="CAF1056701.1"/>
    <property type="molecule type" value="Genomic_DNA"/>
</dbReference>
<dbReference type="Proteomes" id="UP000663828">
    <property type="component" value="Unassembled WGS sequence"/>
</dbReference>